<evidence type="ECO:0000313" key="2">
    <source>
        <dbReference type="Proteomes" id="UP001295423"/>
    </source>
</evidence>
<keyword evidence="2" id="KW-1185">Reference proteome</keyword>
<protein>
    <submittedName>
        <fullName evidence="1">Uncharacterized protein</fullName>
    </submittedName>
</protein>
<evidence type="ECO:0000313" key="1">
    <source>
        <dbReference type="EMBL" id="CAJ1941614.1"/>
    </source>
</evidence>
<accession>A0AAD2CPA5</accession>
<dbReference type="Gene3D" id="3.10.20.90">
    <property type="entry name" value="Phosphatidylinositol 3-kinase Catalytic Subunit, Chain A, domain 1"/>
    <property type="match status" value="1"/>
</dbReference>
<organism evidence="1 2">
    <name type="scientific">Cylindrotheca closterium</name>
    <dbReference type="NCBI Taxonomy" id="2856"/>
    <lineage>
        <taxon>Eukaryota</taxon>
        <taxon>Sar</taxon>
        <taxon>Stramenopiles</taxon>
        <taxon>Ochrophyta</taxon>
        <taxon>Bacillariophyta</taxon>
        <taxon>Bacillariophyceae</taxon>
        <taxon>Bacillariophycidae</taxon>
        <taxon>Bacillariales</taxon>
        <taxon>Bacillariaceae</taxon>
        <taxon>Cylindrotheca</taxon>
    </lineage>
</organism>
<reference evidence="1" key="1">
    <citation type="submission" date="2023-08" db="EMBL/GenBank/DDBJ databases">
        <authorList>
            <person name="Audoor S."/>
            <person name="Bilcke G."/>
        </authorList>
    </citation>
    <scope>NUCLEOTIDE SEQUENCE</scope>
</reference>
<gene>
    <name evidence="1" type="ORF">CYCCA115_LOCUS7591</name>
</gene>
<name>A0AAD2CPA5_9STRA</name>
<dbReference type="AlphaFoldDB" id="A0AAD2CPA5"/>
<dbReference type="Proteomes" id="UP001295423">
    <property type="component" value="Unassembled WGS sequence"/>
</dbReference>
<dbReference type="EMBL" id="CAKOGP040001046">
    <property type="protein sequence ID" value="CAJ1941614.1"/>
    <property type="molecule type" value="Genomic_DNA"/>
</dbReference>
<proteinExistence type="predicted"/>
<sequence>MGELNAATCWWDCESDPKKAGASRLLRRCQQVMNWSPTFSHRVLMGYMDFLEMKKDANDFEGNQIVPSTVVHQMWRQHILDTHNYTKYCCLLVGERVEYPADDNPISDSKTKNKRIANTRSRLCQRKNCEPVELDEEIWAYERPPMVQLPVGASSIKTKEAQSAGVTIFIQCIDQSEKNSSEFKVIESMKLSRIFQAYAKQRGVNRNSLTFLLRSSSQKADENDEDKRILLHDENGKPTHQPLDGTETPLKLFSGNGTINNGRQLWIDCEPRRCEC</sequence>
<comment type="caution">
    <text evidence="1">The sequence shown here is derived from an EMBL/GenBank/DDBJ whole genome shotgun (WGS) entry which is preliminary data.</text>
</comment>